<reference evidence="1 2" key="1">
    <citation type="submission" date="2018-06" db="EMBL/GenBank/DDBJ databases">
        <authorList>
            <consortium name="Pathogen Informatics"/>
            <person name="Doyle S."/>
        </authorList>
    </citation>
    <scope>NUCLEOTIDE SEQUENCE [LARGE SCALE GENOMIC DNA]</scope>
    <source>
        <strain evidence="1 2">NCTC10429</strain>
    </source>
</reference>
<organism evidence="1 2">
    <name type="scientific">Escherichia coli</name>
    <dbReference type="NCBI Taxonomy" id="562"/>
    <lineage>
        <taxon>Bacteria</taxon>
        <taxon>Pseudomonadati</taxon>
        <taxon>Pseudomonadota</taxon>
        <taxon>Gammaproteobacteria</taxon>
        <taxon>Enterobacterales</taxon>
        <taxon>Enterobacteriaceae</taxon>
        <taxon>Escherichia</taxon>
    </lineage>
</organism>
<evidence type="ECO:0000313" key="1">
    <source>
        <dbReference type="EMBL" id="STM58823.1"/>
    </source>
</evidence>
<name>A0A377E698_ECOLX</name>
<dbReference type="AlphaFoldDB" id="A0A377E698"/>
<protein>
    <submittedName>
        <fullName evidence="1">Putative chaperone</fullName>
    </submittedName>
</protein>
<evidence type="ECO:0000313" key="2">
    <source>
        <dbReference type="Proteomes" id="UP000254088"/>
    </source>
</evidence>
<dbReference type="Proteomes" id="UP000254088">
    <property type="component" value="Unassembled WGS sequence"/>
</dbReference>
<accession>A0A377E698</accession>
<dbReference type="EMBL" id="UGEX01000003">
    <property type="protein sequence ID" value="STM58823.1"/>
    <property type="molecule type" value="Genomic_DNA"/>
</dbReference>
<proteinExistence type="predicted"/>
<sequence length="58" mass="6650">MRAKHWKHCSVSICYPGVVRSSAKVEAHATTPFWRTMAPLTRDAISAMWDELEEDSEE</sequence>
<gene>
    <name evidence="1" type="primary">ycdY_1</name>
    <name evidence="1" type="ORF">NCTC10429_05445</name>
</gene>